<dbReference type="PANTHER" id="PTHR36973">
    <property type="entry name" value="SLL1456 PROTEIN-RELATED"/>
    <property type="match status" value="1"/>
</dbReference>
<dbReference type="Proteomes" id="UP000184315">
    <property type="component" value="Unassembled WGS sequence"/>
</dbReference>
<feature type="domain" description="Methyltransferase FkbM" evidence="1">
    <location>
        <begin position="102"/>
        <end position="254"/>
    </location>
</feature>
<accession>A0A1J1LCW3</accession>
<dbReference type="NCBIfam" id="TIGR01444">
    <property type="entry name" value="fkbM_fam"/>
    <property type="match status" value="1"/>
</dbReference>
<dbReference type="EMBL" id="CZDF01000132">
    <property type="protein sequence ID" value="CUR30439.1"/>
    <property type="molecule type" value="Genomic_DNA"/>
</dbReference>
<organism evidence="2 3">
    <name type="scientific">Planktothrix tepida PCC 9214</name>
    <dbReference type="NCBI Taxonomy" id="671072"/>
    <lineage>
        <taxon>Bacteria</taxon>
        <taxon>Bacillati</taxon>
        <taxon>Cyanobacteriota</taxon>
        <taxon>Cyanophyceae</taxon>
        <taxon>Oscillatoriophycideae</taxon>
        <taxon>Oscillatoriales</taxon>
        <taxon>Microcoleaceae</taxon>
        <taxon>Planktothrix</taxon>
    </lineage>
</organism>
<dbReference type="InterPro" id="IPR029063">
    <property type="entry name" value="SAM-dependent_MTases_sf"/>
</dbReference>
<dbReference type="InterPro" id="IPR006342">
    <property type="entry name" value="FkbM_mtfrase"/>
</dbReference>
<evidence type="ECO:0000313" key="3">
    <source>
        <dbReference type="Proteomes" id="UP000184315"/>
    </source>
</evidence>
<name>A0A1J1LCW3_9CYAN</name>
<keyword evidence="2" id="KW-0489">Methyltransferase</keyword>
<dbReference type="GO" id="GO:0008171">
    <property type="term" value="F:O-methyltransferase activity"/>
    <property type="evidence" value="ECO:0007669"/>
    <property type="project" value="TreeGrafter"/>
</dbReference>
<evidence type="ECO:0000259" key="1">
    <source>
        <dbReference type="Pfam" id="PF05050"/>
    </source>
</evidence>
<sequence length="376" mass="43166">MLTIPPLPSSPLPLLPPVGDRVSLPKFKQVKRGLGGTPPRQVLITNHFYLMSIFVKYLKQSGYLDQIDLTLCIVGSRQVQEFIDIDYSHQGWEIFAPGLTIYGFDADEKACQDRNQQLAQKKINWTETHIPLAVWNTSGTQTLYQTQHPECSSLYPPNELVINRLDEYAERHKLISTTSVKTTTLDEFFQDKTTSIDFLQLDVQGGELNVLEGCSQLLEHQILMILVEVSFIELYKNQPLFAEVDIYLRNQGFTLLDFGKRWNGRRQGITLMSRQHPGQLVWTDGFYVRDLIRPDQNLGFKTPDNILKLACIADIFMFYDYALELLGYLTLNYGDNPQYHLTDVIINSIQEHPEIKNLNIESIPFISKLLKKSHPS</sequence>
<dbReference type="GO" id="GO:0032259">
    <property type="term" value="P:methylation"/>
    <property type="evidence" value="ECO:0007669"/>
    <property type="project" value="UniProtKB-KW"/>
</dbReference>
<dbReference type="STRING" id="671072.PL9214290029"/>
<evidence type="ECO:0000313" key="2">
    <source>
        <dbReference type="EMBL" id="CUR30439.1"/>
    </source>
</evidence>
<reference evidence="3" key="1">
    <citation type="submission" date="2015-10" db="EMBL/GenBank/DDBJ databases">
        <authorList>
            <person name="Regsiter A."/>
            <person name="william w."/>
        </authorList>
    </citation>
    <scope>NUCLEOTIDE SEQUENCE [LARGE SCALE GENOMIC DNA]</scope>
</reference>
<dbReference type="Pfam" id="PF05050">
    <property type="entry name" value="Methyltransf_21"/>
    <property type="match status" value="1"/>
</dbReference>
<keyword evidence="2" id="KW-0808">Transferase</keyword>
<protein>
    <submittedName>
        <fullName evidence="2">Methyltransferase FkbM family</fullName>
    </submittedName>
</protein>
<proteinExistence type="predicted"/>
<dbReference type="InterPro" id="IPR053188">
    <property type="entry name" value="FkbM_Methyltransferase"/>
</dbReference>
<keyword evidence="3" id="KW-1185">Reference proteome</keyword>
<dbReference type="SUPFAM" id="SSF53335">
    <property type="entry name" value="S-adenosyl-L-methionine-dependent methyltransferases"/>
    <property type="match status" value="1"/>
</dbReference>
<dbReference type="PANTHER" id="PTHR36973:SF4">
    <property type="entry name" value="NODULATION PROTEIN"/>
    <property type="match status" value="1"/>
</dbReference>
<gene>
    <name evidence="2" type="ORF">PL9214290029</name>
</gene>
<dbReference type="Gene3D" id="3.40.50.150">
    <property type="entry name" value="Vaccinia Virus protein VP39"/>
    <property type="match status" value="1"/>
</dbReference>
<dbReference type="AlphaFoldDB" id="A0A1J1LCW3"/>